<proteinExistence type="predicted"/>
<evidence type="ECO:0000313" key="3">
    <source>
        <dbReference type="Proteomes" id="UP000324222"/>
    </source>
</evidence>
<dbReference type="EMBL" id="VSRR010000831">
    <property type="protein sequence ID" value="MPC20074.1"/>
    <property type="molecule type" value="Genomic_DNA"/>
</dbReference>
<name>A0A5B7DFN9_PORTR</name>
<dbReference type="AlphaFoldDB" id="A0A5B7DFN9"/>
<evidence type="ECO:0000256" key="1">
    <source>
        <dbReference type="SAM" id="MobiDB-lite"/>
    </source>
</evidence>
<keyword evidence="3" id="KW-1185">Reference proteome</keyword>
<reference evidence="2 3" key="1">
    <citation type="submission" date="2019-05" db="EMBL/GenBank/DDBJ databases">
        <title>Another draft genome of Portunus trituberculatus and its Hox gene families provides insights of decapod evolution.</title>
        <authorList>
            <person name="Jeong J.-H."/>
            <person name="Song I."/>
            <person name="Kim S."/>
            <person name="Choi T."/>
            <person name="Kim D."/>
            <person name="Ryu S."/>
            <person name="Kim W."/>
        </authorList>
    </citation>
    <scope>NUCLEOTIDE SEQUENCE [LARGE SCALE GENOMIC DNA]</scope>
    <source>
        <tissue evidence="2">Muscle</tissue>
    </source>
</reference>
<comment type="caution">
    <text evidence="2">The sequence shown here is derived from an EMBL/GenBank/DDBJ whole genome shotgun (WGS) entry which is preliminary data.</text>
</comment>
<sequence length="82" mass="9068">MEQWPEWRPSSLRDARGLHHQAGAAARRPTLLENNHQFGVNILTNGIALLTDHFRLRYSQRSLVSSIRQLPEGAGGHSGTGA</sequence>
<protein>
    <submittedName>
        <fullName evidence="2">Uncharacterized protein</fullName>
    </submittedName>
</protein>
<organism evidence="2 3">
    <name type="scientific">Portunus trituberculatus</name>
    <name type="common">Swimming crab</name>
    <name type="synonym">Neptunus trituberculatus</name>
    <dbReference type="NCBI Taxonomy" id="210409"/>
    <lineage>
        <taxon>Eukaryota</taxon>
        <taxon>Metazoa</taxon>
        <taxon>Ecdysozoa</taxon>
        <taxon>Arthropoda</taxon>
        <taxon>Crustacea</taxon>
        <taxon>Multicrustacea</taxon>
        <taxon>Malacostraca</taxon>
        <taxon>Eumalacostraca</taxon>
        <taxon>Eucarida</taxon>
        <taxon>Decapoda</taxon>
        <taxon>Pleocyemata</taxon>
        <taxon>Brachyura</taxon>
        <taxon>Eubrachyura</taxon>
        <taxon>Portunoidea</taxon>
        <taxon>Portunidae</taxon>
        <taxon>Portuninae</taxon>
        <taxon>Portunus</taxon>
    </lineage>
</organism>
<dbReference type="Proteomes" id="UP000324222">
    <property type="component" value="Unassembled WGS sequence"/>
</dbReference>
<feature type="region of interest" description="Disordered" evidence="1">
    <location>
        <begin position="1"/>
        <end position="24"/>
    </location>
</feature>
<evidence type="ECO:0000313" key="2">
    <source>
        <dbReference type="EMBL" id="MPC20074.1"/>
    </source>
</evidence>
<accession>A0A5B7DFN9</accession>
<gene>
    <name evidence="2" type="ORF">E2C01_013004</name>
</gene>